<dbReference type="InterPro" id="IPR003710">
    <property type="entry name" value="ApbA"/>
</dbReference>
<keyword evidence="14" id="KW-1185">Reference proteome</keyword>
<dbReference type="GO" id="GO:0005737">
    <property type="term" value="C:cytoplasm"/>
    <property type="evidence" value="ECO:0007669"/>
    <property type="project" value="TreeGrafter"/>
</dbReference>
<dbReference type="Gene3D" id="1.10.1040.10">
    <property type="entry name" value="N-(1-d-carboxylethyl)-l-norvaline Dehydrogenase, domain 2"/>
    <property type="match status" value="1"/>
</dbReference>
<evidence type="ECO:0000256" key="7">
    <source>
        <dbReference type="ARBA" id="ARBA00023002"/>
    </source>
</evidence>
<dbReference type="InterPro" id="IPR036291">
    <property type="entry name" value="NAD(P)-bd_dom_sf"/>
</dbReference>
<dbReference type="EC" id="1.1.1.169" evidence="3 10"/>
<dbReference type="InterPro" id="IPR050838">
    <property type="entry name" value="Ketopantoate_reductase"/>
</dbReference>
<evidence type="ECO:0000256" key="3">
    <source>
        <dbReference type="ARBA" id="ARBA00013014"/>
    </source>
</evidence>
<keyword evidence="6 10" id="KW-0521">NADP</keyword>
<evidence type="ECO:0000259" key="11">
    <source>
        <dbReference type="Pfam" id="PF02558"/>
    </source>
</evidence>
<keyword evidence="5 10" id="KW-0566">Pantothenate biosynthesis</keyword>
<dbReference type="Proteomes" id="UP000198693">
    <property type="component" value="Unassembled WGS sequence"/>
</dbReference>
<evidence type="ECO:0000256" key="2">
    <source>
        <dbReference type="ARBA" id="ARBA00007870"/>
    </source>
</evidence>
<feature type="domain" description="Ketopantoate reductase N-terminal" evidence="11">
    <location>
        <begin position="8"/>
        <end position="148"/>
    </location>
</feature>
<dbReference type="UniPathway" id="UPA00028">
    <property type="reaction ID" value="UER00004"/>
</dbReference>
<organism evidence="13 14">
    <name type="scientific">Halomonas korlensis</name>
    <dbReference type="NCBI Taxonomy" id="463301"/>
    <lineage>
        <taxon>Bacteria</taxon>
        <taxon>Pseudomonadati</taxon>
        <taxon>Pseudomonadota</taxon>
        <taxon>Gammaproteobacteria</taxon>
        <taxon>Oceanospirillales</taxon>
        <taxon>Halomonadaceae</taxon>
        <taxon>Halomonas</taxon>
    </lineage>
</organism>
<comment type="function">
    <text evidence="10">Catalyzes the NADPH-dependent reduction of ketopantoate into pantoic acid.</text>
</comment>
<dbReference type="Pfam" id="PF02558">
    <property type="entry name" value="ApbA"/>
    <property type="match status" value="1"/>
</dbReference>
<dbReference type="OrthoDB" id="6530772at2"/>
<comment type="catalytic activity">
    <reaction evidence="9 10">
        <text>(R)-pantoate + NADP(+) = 2-dehydropantoate + NADPH + H(+)</text>
        <dbReference type="Rhea" id="RHEA:16233"/>
        <dbReference type="ChEBI" id="CHEBI:11561"/>
        <dbReference type="ChEBI" id="CHEBI:15378"/>
        <dbReference type="ChEBI" id="CHEBI:15980"/>
        <dbReference type="ChEBI" id="CHEBI:57783"/>
        <dbReference type="ChEBI" id="CHEBI:58349"/>
        <dbReference type="EC" id="1.1.1.169"/>
    </reaction>
</comment>
<evidence type="ECO:0000256" key="8">
    <source>
        <dbReference type="ARBA" id="ARBA00032024"/>
    </source>
</evidence>
<reference evidence="14" key="1">
    <citation type="submission" date="2016-10" db="EMBL/GenBank/DDBJ databases">
        <authorList>
            <person name="Varghese N."/>
            <person name="Submissions S."/>
        </authorList>
    </citation>
    <scope>NUCLEOTIDE SEQUENCE [LARGE SCALE GENOMIC DNA]</scope>
    <source>
        <strain evidence="14">CGMCC 1.6981</strain>
    </source>
</reference>
<dbReference type="STRING" id="463301.SAMN04487955_11717"/>
<dbReference type="SUPFAM" id="SSF51735">
    <property type="entry name" value="NAD(P)-binding Rossmann-fold domains"/>
    <property type="match status" value="1"/>
</dbReference>
<dbReference type="NCBIfam" id="TIGR00745">
    <property type="entry name" value="apbA_panE"/>
    <property type="match status" value="1"/>
</dbReference>
<evidence type="ECO:0000256" key="10">
    <source>
        <dbReference type="RuleBase" id="RU362068"/>
    </source>
</evidence>
<comment type="pathway">
    <text evidence="1 10">Cofactor biosynthesis; (R)-pantothenate biosynthesis; (R)-pantoate from 3-methyl-2-oxobutanoate: step 2/2.</text>
</comment>
<sequence>MTLFSHWIVGPGALGRLIALRLADHARVTLVGRRPPSPIQRLMTPEGETLTRRLGVAVIGALPDETPSIVHLTTKATTALPASDALARALPMDSPLVLWQNGVGSQQAITQRWPGPVLCASTTEGAHVQGDTQVTHAGHGRTFIGALDGRHRELASQLAGVLTLAGLSSEPVDDIGVRLWRKLAVNAAINPLVARFGIANGELRDPPYRSQVEALIEEIAAIMAAEGLKPPEGEGIDGWRQLVWQVIDATAGNLASMLQDVMAGRPTEHEAILGPLLAAARRHKLPAEHIEMHFRYLAAHQST</sequence>
<gene>
    <name evidence="13" type="ORF">SAMN04487955_11717</name>
</gene>
<dbReference type="EMBL" id="FPBP01000017">
    <property type="protein sequence ID" value="SFU94611.1"/>
    <property type="molecule type" value="Genomic_DNA"/>
</dbReference>
<evidence type="ECO:0000313" key="13">
    <source>
        <dbReference type="EMBL" id="SFU94611.1"/>
    </source>
</evidence>
<name>A0A1I7KB16_9GAMM</name>
<feature type="domain" description="Ketopantoate reductase C-terminal" evidence="12">
    <location>
        <begin position="178"/>
        <end position="299"/>
    </location>
</feature>
<dbReference type="InterPro" id="IPR013752">
    <property type="entry name" value="KPA_reductase"/>
</dbReference>
<evidence type="ECO:0000256" key="1">
    <source>
        <dbReference type="ARBA" id="ARBA00004994"/>
    </source>
</evidence>
<dbReference type="PANTHER" id="PTHR43765:SF2">
    <property type="entry name" value="2-DEHYDROPANTOATE 2-REDUCTASE"/>
    <property type="match status" value="1"/>
</dbReference>
<dbReference type="AlphaFoldDB" id="A0A1I7KB16"/>
<dbReference type="GO" id="GO:0015940">
    <property type="term" value="P:pantothenate biosynthetic process"/>
    <property type="evidence" value="ECO:0007669"/>
    <property type="project" value="UniProtKB-UniPathway"/>
</dbReference>
<dbReference type="GO" id="GO:0008677">
    <property type="term" value="F:2-dehydropantoate 2-reductase activity"/>
    <property type="evidence" value="ECO:0007669"/>
    <property type="project" value="UniProtKB-EC"/>
</dbReference>
<keyword evidence="7 10" id="KW-0560">Oxidoreductase</keyword>
<dbReference type="InterPro" id="IPR008927">
    <property type="entry name" value="6-PGluconate_DH-like_C_sf"/>
</dbReference>
<evidence type="ECO:0000259" key="12">
    <source>
        <dbReference type="Pfam" id="PF08546"/>
    </source>
</evidence>
<evidence type="ECO:0000256" key="6">
    <source>
        <dbReference type="ARBA" id="ARBA00022857"/>
    </source>
</evidence>
<dbReference type="SUPFAM" id="SSF48179">
    <property type="entry name" value="6-phosphogluconate dehydrogenase C-terminal domain-like"/>
    <property type="match status" value="1"/>
</dbReference>
<dbReference type="InterPro" id="IPR013328">
    <property type="entry name" value="6PGD_dom2"/>
</dbReference>
<dbReference type="Gene3D" id="3.40.50.720">
    <property type="entry name" value="NAD(P)-binding Rossmann-like Domain"/>
    <property type="match status" value="1"/>
</dbReference>
<dbReference type="PANTHER" id="PTHR43765">
    <property type="entry name" value="2-DEHYDROPANTOATE 2-REDUCTASE-RELATED"/>
    <property type="match status" value="1"/>
</dbReference>
<evidence type="ECO:0000256" key="4">
    <source>
        <dbReference type="ARBA" id="ARBA00019465"/>
    </source>
</evidence>
<comment type="similarity">
    <text evidence="2 10">Belongs to the ketopantoate reductase family.</text>
</comment>
<protein>
    <recommendedName>
        <fullName evidence="4 10">2-dehydropantoate 2-reductase</fullName>
        <ecNumber evidence="3 10">1.1.1.169</ecNumber>
    </recommendedName>
    <alternativeName>
        <fullName evidence="8 10">Ketopantoate reductase</fullName>
    </alternativeName>
</protein>
<accession>A0A1I7KB16</accession>
<evidence type="ECO:0000313" key="14">
    <source>
        <dbReference type="Proteomes" id="UP000198693"/>
    </source>
</evidence>
<dbReference type="GO" id="GO:0050661">
    <property type="term" value="F:NADP binding"/>
    <property type="evidence" value="ECO:0007669"/>
    <property type="project" value="TreeGrafter"/>
</dbReference>
<proteinExistence type="inferred from homology"/>
<evidence type="ECO:0000256" key="5">
    <source>
        <dbReference type="ARBA" id="ARBA00022655"/>
    </source>
</evidence>
<dbReference type="Pfam" id="PF08546">
    <property type="entry name" value="ApbA_C"/>
    <property type="match status" value="1"/>
</dbReference>
<dbReference type="RefSeq" id="WP_089797311.1">
    <property type="nucleotide sequence ID" value="NZ_FPBP01000017.1"/>
</dbReference>
<dbReference type="InterPro" id="IPR013332">
    <property type="entry name" value="KPR_N"/>
</dbReference>
<evidence type="ECO:0000256" key="9">
    <source>
        <dbReference type="ARBA" id="ARBA00048793"/>
    </source>
</evidence>